<dbReference type="Pfam" id="PF01266">
    <property type="entry name" value="DAO"/>
    <property type="match status" value="1"/>
</dbReference>
<dbReference type="GO" id="GO:0003884">
    <property type="term" value="F:D-amino-acid oxidase activity"/>
    <property type="evidence" value="ECO:0007669"/>
    <property type="project" value="UniProtKB-EC"/>
</dbReference>
<proteinExistence type="inferred from homology"/>
<dbReference type="NCBIfam" id="TIGR01409">
    <property type="entry name" value="TAT_signal_seq"/>
    <property type="match status" value="1"/>
</dbReference>
<comment type="catalytic activity">
    <reaction evidence="8">
        <text>a D-alpha-amino acid + O2 + H2O = a 2-oxocarboxylate + H2O2 + NH4(+)</text>
        <dbReference type="Rhea" id="RHEA:21816"/>
        <dbReference type="ChEBI" id="CHEBI:15377"/>
        <dbReference type="ChEBI" id="CHEBI:15379"/>
        <dbReference type="ChEBI" id="CHEBI:16240"/>
        <dbReference type="ChEBI" id="CHEBI:28938"/>
        <dbReference type="ChEBI" id="CHEBI:35179"/>
        <dbReference type="ChEBI" id="CHEBI:59871"/>
        <dbReference type="EC" id="1.4.3.3"/>
    </reaction>
    <physiologicalReaction direction="left-to-right" evidence="8">
        <dbReference type="Rhea" id="RHEA:21817"/>
    </physiologicalReaction>
</comment>
<dbReference type="GO" id="GO:0019478">
    <property type="term" value="P:D-amino acid catabolic process"/>
    <property type="evidence" value="ECO:0007669"/>
    <property type="project" value="TreeGrafter"/>
</dbReference>
<dbReference type="InterPro" id="IPR019546">
    <property type="entry name" value="TAT_signal_bac_arc"/>
</dbReference>
<dbReference type="InterPro" id="IPR023209">
    <property type="entry name" value="DAO"/>
</dbReference>
<dbReference type="Gene3D" id="3.30.9.10">
    <property type="entry name" value="D-Amino Acid Oxidase, subunit A, domain 2"/>
    <property type="match status" value="1"/>
</dbReference>
<evidence type="ECO:0000256" key="4">
    <source>
        <dbReference type="ARBA" id="ARBA00022827"/>
    </source>
</evidence>
<keyword evidence="5" id="KW-0560">Oxidoreductase</keyword>
<dbReference type="PROSITE" id="PS00677">
    <property type="entry name" value="DAO"/>
    <property type="match status" value="1"/>
</dbReference>
<accession>A0A4D7AV47</accession>
<evidence type="ECO:0000256" key="9">
    <source>
        <dbReference type="SAM" id="SignalP"/>
    </source>
</evidence>
<dbReference type="GO" id="GO:0005737">
    <property type="term" value="C:cytoplasm"/>
    <property type="evidence" value="ECO:0007669"/>
    <property type="project" value="TreeGrafter"/>
</dbReference>
<dbReference type="PANTHER" id="PTHR11530:SF11">
    <property type="entry name" value="D-ASPARTATE OXIDASE"/>
    <property type="match status" value="1"/>
</dbReference>
<feature type="signal peptide" evidence="9">
    <location>
        <begin position="1"/>
        <end position="23"/>
    </location>
</feature>
<evidence type="ECO:0000256" key="3">
    <source>
        <dbReference type="ARBA" id="ARBA00022630"/>
    </source>
</evidence>
<dbReference type="EC" id="1.4.3.3" evidence="6"/>
<dbReference type="InterPro" id="IPR006181">
    <property type="entry name" value="D-amino_acid_oxidase_CS"/>
</dbReference>
<dbReference type="EMBL" id="CP039690">
    <property type="protein sequence ID" value="QCI62848.1"/>
    <property type="molecule type" value="Genomic_DNA"/>
</dbReference>
<dbReference type="SUPFAM" id="SSF51971">
    <property type="entry name" value="Nucleotide-binding domain"/>
    <property type="match status" value="1"/>
</dbReference>
<evidence type="ECO:0000259" key="10">
    <source>
        <dbReference type="Pfam" id="PF01266"/>
    </source>
</evidence>
<dbReference type="InterPro" id="IPR006311">
    <property type="entry name" value="TAT_signal"/>
</dbReference>
<reference evidence="11 12" key="1">
    <citation type="submission" date="2019-04" db="EMBL/GenBank/DDBJ databases">
        <title>Phreatobacter aquaticus sp. nov.</title>
        <authorList>
            <person name="Choi A."/>
        </authorList>
    </citation>
    <scope>NUCLEOTIDE SEQUENCE [LARGE SCALE GENOMIC DNA]</scope>
    <source>
        <strain evidence="11 12">KCTC 52518</strain>
    </source>
</reference>
<dbReference type="AlphaFoldDB" id="A0A4D7AV47"/>
<feature type="domain" description="FAD dependent oxidoreductase" evidence="10">
    <location>
        <begin position="115"/>
        <end position="391"/>
    </location>
</feature>
<keyword evidence="4" id="KW-0274">FAD</keyword>
<protein>
    <recommendedName>
        <fullName evidence="7">D-amino-acid oxidase</fullName>
        <ecNumber evidence="6">1.4.3.3</ecNumber>
    </recommendedName>
</protein>
<evidence type="ECO:0000256" key="2">
    <source>
        <dbReference type="ARBA" id="ARBA00006730"/>
    </source>
</evidence>
<keyword evidence="12" id="KW-1185">Reference proteome</keyword>
<dbReference type="PANTHER" id="PTHR11530">
    <property type="entry name" value="D-AMINO ACID OXIDASE"/>
    <property type="match status" value="1"/>
</dbReference>
<name>A0A4D7AV47_9HYPH</name>
<evidence type="ECO:0000256" key="6">
    <source>
        <dbReference type="ARBA" id="ARBA00039101"/>
    </source>
</evidence>
<feature type="chain" id="PRO_5020626314" description="D-amino-acid oxidase" evidence="9">
    <location>
        <begin position="24"/>
        <end position="394"/>
    </location>
</feature>
<dbReference type="GO" id="GO:0071949">
    <property type="term" value="F:FAD binding"/>
    <property type="evidence" value="ECO:0007669"/>
    <property type="project" value="InterPro"/>
</dbReference>
<dbReference type="KEGG" id="pstg:E8M01_00465"/>
<evidence type="ECO:0000256" key="7">
    <source>
        <dbReference type="ARBA" id="ARBA00039751"/>
    </source>
</evidence>
<evidence type="ECO:0000256" key="5">
    <source>
        <dbReference type="ARBA" id="ARBA00023002"/>
    </source>
</evidence>
<evidence type="ECO:0000256" key="1">
    <source>
        <dbReference type="ARBA" id="ARBA00001974"/>
    </source>
</evidence>
<dbReference type="RefSeq" id="WP_136958311.1">
    <property type="nucleotide sequence ID" value="NZ_CP039690.1"/>
</dbReference>
<evidence type="ECO:0000313" key="12">
    <source>
        <dbReference type="Proteomes" id="UP000298781"/>
    </source>
</evidence>
<dbReference type="Proteomes" id="UP000298781">
    <property type="component" value="Chromosome"/>
</dbReference>
<organism evidence="11 12">
    <name type="scientific">Phreatobacter stygius</name>
    <dbReference type="NCBI Taxonomy" id="1940610"/>
    <lineage>
        <taxon>Bacteria</taxon>
        <taxon>Pseudomonadati</taxon>
        <taxon>Pseudomonadota</taxon>
        <taxon>Alphaproteobacteria</taxon>
        <taxon>Hyphomicrobiales</taxon>
        <taxon>Phreatobacteraceae</taxon>
        <taxon>Phreatobacter</taxon>
    </lineage>
</organism>
<evidence type="ECO:0000256" key="8">
    <source>
        <dbReference type="ARBA" id="ARBA00049547"/>
    </source>
</evidence>
<dbReference type="Gene3D" id="3.40.50.720">
    <property type="entry name" value="NAD(P)-binding Rossmann-like Domain"/>
    <property type="match status" value="2"/>
</dbReference>
<keyword evidence="9" id="KW-0732">Signal</keyword>
<evidence type="ECO:0000313" key="11">
    <source>
        <dbReference type="EMBL" id="QCI62848.1"/>
    </source>
</evidence>
<dbReference type="PROSITE" id="PS51318">
    <property type="entry name" value="TAT"/>
    <property type="match status" value="1"/>
</dbReference>
<gene>
    <name evidence="11" type="ORF">E8M01_00465</name>
</gene>
<keyword evidence="3" id="KW-0285">Flavoprotein</keyword>
<comment type="cofactor">
    <cofactor evidence="1">
        <name>FAD</name>
        <dbReference type="ChEBI" id="CHEBI:57692"/>
    </cofactor>
</comment>
<sequence length="394" mass="43295">MQRRHFLYGAGAAVVALSGGAAADESLPSSARAPAQPISFAPPPPLVPIRARADRIVAINVCSRPFRAQGPRIEAERIGRKTVVHNYGHGGSGWSLSWGSAALAVRLAQVTRETRIAVIGCGAIGLTTALVAQRAGLHVRIYAKERPPETRSFNATGVWSPDSRICTVEHATPEFERRWEDMARLSFRTYQTLLGLADSPIEWRDGYMLSDTPFDQPAGHGDEREPPYPDLERRLLADIRGPMQALEPGQHPFQVPHARRYSQMIFNITAYARLLLDDFLRLGGEIETRAFESPRQFADLREKTLVNCTGYGARALLGDETIVPVRGQTARLIPQPQVNYGVLYRNHNLYVVPRRDGILVQAQADGDFGNADTTVDRAASEAAVARLAGLFATK</sequence>
<dbReference type="InterPro" id="IPR006076">
    <property type="entry name" value="FAD-dep_OxRdtase"/>
</dbReference>
<comment type="similarity">
    <text evidence="2">Belongs to the DAMOX/DASOX family.</text>
</comment>
<dbReference type="OrthoDB" id="246701at2"/>